<feature type="repeat" description="ARM" evidence="18">
    <location>
        <begin position="1318"/>
        <end position="1361"/>
    </location>
</feature>
<dbReference type="SMART" id="SM00185">
    <property type="entry name" value="ARM"/>
    <property type="match status" value="5"/>
</dbReference>
<feature type="region of interest" description="Disordered" evidence="20">
    <location>
        <begin position="1493"/>
        <end position="1738"/>
    </location>
</feature>
<dbReference type="Pfam" id="PF13646">
    <property type="entry name" value="HEAT_2"/>
    <property type="match status" value="1"/>
</dbReference>
<dbReference type="CDD" id="cd14002">
    <property type="entry name" value="STKc_STK36"/>
    <property type="match status" value="1"/>
</dbReference>
<protein>
    <recommendedName>
        <fullName evidence="3">non-specific serine/threonine protein kinase</fullName>
        <ecNumber evidence="3">2.7.11.1</ecNumber>
    </recommendedName>
</protein>
<evidence type="ECO:0000256" key="5">
    <source>
        <dbReference type="ARBA" id="ARBA00022527"/>
    </source>
</evidence>
<evidence type="ECO:0000256" key="16">
    <source>
        <dbReference type="ARBA" id="ARBA00047899"/>
    </source>
</evidence>
<evidence type="ECO:0000256" key="1">
    <source>
        <dbReference type="ARBA" id="ARBA00004245"/>
    </source>
</evidence>
<evidence type="ECO:0000256" key="6">
    <source>
        <dbReference type="ARBA" id="ARBA00022679"/>
    </source>
</evidence>
<evidence type="ECO:0000256" key="18">
    <source>
        <dbReference type="PROSITE-ProRule" id="PRU00259"/>
    </source>
</evidence>
<dbReference type="InterPro" id="IPR007000">
    <property type="entry name" value="PLipase_B-like"/>
</dbReference>
<reference evidence="22 23" key="1">
    <citation type="submission" date="2020-04" db="EMBL/GenBank/DDBJ databases">
        <title>Perkinsus olseni comparative genomics.</title>
        <authorList>
            <person name="Bogema D.R."/>
        </authorList>
    </citation>
    <scope>NUCLEOTIDE SEQUENCE [LARGE SCALE GENOMIC DNA]</scope>
    <source>
        <strain evidence="22 23">ATCC PRA-207</strain>
    </source>
</reference>
<evidence type="ECO:0000256" key="17">
    <source>
        <dbReference type="ARBA" id="ARBA00048679"/>
    </source>
</evidence>
<feature type="compositionally biased region" description="Basic and acidic residues" evidence="20">
    <location>
        <begin position="1600"/>
        <end position="1619"/>
    </location>
</feature>
<proteinExistence type="inferred from homology"/>
<comment type="catalytic activity">
    <reaction evidence="17">
        <text>L-seryl-[protein] + ATP = O-phospho-L-seryl-[protein] + ADP + H(+)</text>
        <dbReference type="Rhea" id="RHEA:17989"/>
        <dbReference type="Rhea" id="RHEA-COMP:9863"/>
        <dbReference type="Rhea" id="RHEA-COMP:11604"/>
        <dbReference type="ChEBI" id="CHEBI:15378"/>
        <dbReference type="ChEBI" id="CHEBI:29999"/>
        <dbReference type="ChEBI" id="CHEBI:30616"/>
        <dbReference type="ChEBI" id="CHEBI:83421"/>
        <dbReference type="ChEBI" id="CHEBI:456216"/>
        <dbReference type="EC" id="2.7.11.1"/>
    </reaction>
</comment>
<keyword evidence="14" id="KW-0325">Glycoprotein</keyword>
<keyword evidence="11 19" id="KW-0067">ATP-binding</keyword>
<keyword evidence="9" id="KW-0418">Kinase</keyword>
<evidence type="ECO:0000256" key="12">
    <source>
        <dbReference type="ARBA" id="ARBA00022963"/>
    </source>
</evidence>
<evidence type="ECO:0000256" key="13">
    <source>
        <dbReference type="ARBA" id="ARBA00023098"/>
    </source>
</evidence>
<feature type="compositionally biased region" description="Basic and acidic residues" evidence="20">
    <location>
        <begin position="1685"/>
        <end position="1703"/>
    </location>
</feature>
<feature type="binding site" evidence="19">
    <location>
        <position position="142"/>
    </location>
    <ligand>
        <name>ATP</name>
        <dbReference type="ChEBI" id="CHEBI:30616"/>
    </ligand>
</feature>
<keyword evidence="13" id="KW-0443">Lipid metabolism</keyword>
<dbReference type="GO" id="GO:0005524">
    <property type="term" value="F:ATP binding"/>
    <property type="evidence" value="ECO:0007669"/>
    <property type="project" value="UniProtKB-UniRule"/>
</dbReference>
<dbReference type="PROSITE" id="PS00107">
    <property type="entry name" value="PROTEIN_KINASE_ATP"/>
    <property type="match status" value="1"/>
</dbReference>
<evidence type="ECO:0000256" key="14">
    <source>
        <dbReference type="ARBA" id="ARBA00023180"/>
    </source>
</evidence>
<feature type="region of interest" description="Disordered" evidence="20">
    <location>
        <begin position="369"/>
        <end position="416"/>
    </location>
</feature>
<organism evidence="22 23">
    <name type="scientific">Perkinsus olseni</name>
    <name type="common">Perkinsus atlanticus</name>
    <dbReference type="NCBI Taxonomy" id="32597"/>
    <lineage>
        <taxon>Eukaryota</taxon>
        <taxon>Sar</taxon>
        <taxon>Alveolata</taxon>
        <taxon>Perkinsozoa</taxon>
        <taxon>Perkinsea</taxon>
        <taxon>Perkinsida</taxon>
        <taxon>Perkinsidae</taxon>
        <taxon>Perkinsus</taxon>
    </lineage>
</organism>
<feature type="compositionally biased region" description="Basic and acidic residues" evidence="20">
    <location>
        <begin position="1502"/>
        <end position="1517"/>
    </location>
</feature>
<dbReference type="PANTHER" id="PTHR22983:SF6">
    <property type="entry name" value="SERINE_THREONINE-PROTEIN KINASE 36"/>
    <property type="match status" value="1"/>
</dbReference>
<dbReference type="PANTHER" id="PTHR22983">
    <property type="entry name" value="PROTEIN KINASE RELATED"/>
    <property type="match status" value="1"/>
</dbReference>
<dbReference type="InterPro" id="IPR016024">
    <property type="entry name" value="ARM-type_fold"/>
</dbReference>
<dbReference type="SMART" id="SM00220">
    <property type="entry name" value="S_TKc"/>
    <property type="match status" value="1"/>
</dbReference>
<sequence length="2559" mass="281745">MPVDPAFLERMKKDILADLDELAQIEGILDAKRGRVAPRQKAMHGHEEAPHPLAAAMAFSSEAPTFQLLPAWDGTREGPLARTECCCMVGYCVSRVTPFVVAPFVMDNYHVLHLIGEGCFGKVFKGRRKYTGRVVALKFIAKRGKSEKDLKNLRQEIAILQQLNHDHIIMMDEYFETSTDFVVVTEFAHGELFEIFQDDKKLPESEVRRIAQQLVKALHYLHSNRVIHRDMKPQNILVGANNVVKLCDFGFARAMSYNTIVLTSIKGTPLYMAPEVVQEQPYNHTADLWSLGVILYELFVGTPPFYTNSLYSLIHLIIKDPVKYPSNMSPDFKSFLQGLLVKNPSKRLSWPALLDHPFVRPASSPERPLTLEVPLGSGSSSNGGVTPAGAVSHRLDSSGGSQRGGSRGDTTPGSIGAINPISFRIPSTSPVARERTITAPALPSNNWFEVIAKAVVDPKMLPNDPSFAATCLDLLEKYAQRCSSRASEGKSDSASLRALFSLSAPAPPVSSLLQYLANFLVYVTQSGGGSATNPMLAKLFAADSNLPSSTMAIIERCCTNTSVLSPDSQFETVLSDGLRVIGLWLRFVAAAGASNAAMDEYGVDPIFGAPEAGGGPSIADRFLRTVPEVLCRGSEAPPTRPSPGAINVSKCCGVLFAALAQQTIAWSTAERSSEAAEQLPQAVEALKRWESEGGSSALLIARSRIGSQIRSLAATLARLGCSSSGAKLARAILQAFASLLHNSYSSADSAEYASTAMAWAFTDGATQQRSAGFHDITTQAPEEVARVIGETWRAKVIGALEDACRTETGICLAELLVEMCRSSQSPLRYDTNALKLLVELGRAGSSASEDILAVLDRDATHRRHLVYEAMALATANGCSMLRSDGDGVIAVGLVFGIVSSVLSRRGEDTVTSLTHKEAVLDLVDRAVAAARSVKDCHQRLAPPAILVFLAYLLSVVVSIITTSGLSKTEVKTMLLNCGIIDTVVYELCSIGSSLAPRNGNPQVAKAVELVRKVEGVQLGGYTAEAPMDSVMRLLLCLEPGRHEQDVRAVVCRVLHWDPSATRYACNFLHFLSPTHHGVAAVITLLHDYRGVLEPRIFLRTFLVLARGLRAIRPREEAETSTRLLLATAVAASAALSDDRSGNLTNEFIQSRVIATLCNLLSEFPTIPTEAVTLFSCLVLHHNSLTGQFVAAAGLQLFKRFAVLSSPDEQALVDALLVVSHIARQSKDFYSAIEKMSPYEALRDNCAHSSAGVRAKTCNAIGNMARHSDFFYTAFEEHDLIAALLPLCSDPDATVRKFASFALGNSAFHSAGLYRDLKQALPYLVDLLNTEEDEKTRANAAGALGNLVRNSNELVRPMIEMGALEGLLNVVERRLLASPIQSGPADSSVKISLFSLGNLAVHRHCKDALLRLHCASICRRVNDRCGTVGSPAEDQVTAGGVSRRSVRVLPAGSSQIVVVSFLDKYSIIRTKGIQHPQPVRPARYRRGKMPEFAAQEMEEQEEEERRERLEVKEEEAASTRRPQPVAPRVISQAEEPDSEESGSESDGDGPSRAELLARARQLAADRAKHQASVVTTGGTDEADEDSDDEDNRAALVAKSRHAVEERVKQEEAVAAARREEADEDEDIEDEEDEEEEEEESSESESSSDSEDDGPLLAGPRFKPVFVRKGERHSSASVGNQMQYLEKYNETTEDAERKKHEKEDAIVAAISGVSEDVADGQPEDDEEEDTAVVPELGEDFTPATHQEWVLRMLERRYAVDKAAKERREEEAEILRRRNLTDEQRAKEDEEIAKKYPQREHSKNFVFMQKYYHQGAYYQDLRNEGKEELYLRDYQAPVEADGFVQRMAEEQDHAGDEAATRLLKGQMLRRGQYGKIGQTKYTHLSAEDTTQFDAPWSVRAAQEGKGPTPGSFEAEARESVRKVQERMRSRMAGFKNKDTFELPHHRKKQRTSGPSFTFPLQFLLLMAIRGLTFVAGLLCGASAAASEIREVMSRGGGFGSLDSDAFVQEAVVTKSDGKFDVIPMARDTPLAVASGLYTETMFDLGWDQLQLDSGSDYYSDLDRMYALGYLESYFLHDRIYDFWTNYKHNDVDKAPEGVREWFEDQRAYVKIMTEISEDPFWKRMAYVQAQTQGFIDGYQRYHSKGKEIDPLDMYILQSWGDLGDVAAAFNDAKKLEEGRVLSETTPASTAPFVAGPGTLDEGSCTGLIRLMPDGEIAVAHNTWRLYEGFIRVFKRVTYPNKLTVTMSSTPGLIHSKDDFYVQENGNLIAIETTNAMHDKEISATIATDPEARHVALSWQRITSSVLFSTSSEEFVHSMIDEYNSGTYNNQWMVVDVAKHHAGEREGVAMIAEQSVSYAHLGDISSVLYNRGYWKSYNIPYFPDVFEQMGYDDSDPQSSYHKASRSLISDRDAPELSNVADVMLFSRYNEYITDPLSYGCPRLTIASRYDLSDEMTCGAGAGPRAFGAIDAKVVSSGDMKTVHAVSGPTNDPENGIPVFEWSTSGLEDQIMHVGMPDRFDFPWVRFNAHSWDTEALTDAGQEYYDDARIVAVQVEKSGKTLLI</sequence>
<dbReference type="PROSITE" id="PS50011">
    <property type="entry name" value="PROTEIN_KINASE_DOM"/>
    <property type="match status" value="1"/>
</dbReference>
<evidence type="ECO:0000256" key="20">
    <source>
        <dbReference type="SAM" id="MobiDB-lite"/>
    </source>
</evidence>
<dbReference type="SUPFAM" id="SSF56112">
    <property type="entry name" value="Protein kinase-like (PK-like)"/>
    <property type="match status" value="1"/>
</dbReference>
<feature type="compositionally biased region" description="Acidic residues" evidence="20">
    <location>
        <begin position="1533"/>
        <end position="1546"/>
    </location>
</feature>
<dbReference type="PROSITE" id="PS50176">
    <property type="entry name" value="ARM_REPEAT"/>
    <property type="match status" value="1"/>
</dbReference>
<dbReference type="GO" id="GO:0005737">
    <property type="term" value="C:cytoplasm"/>
    <property type="evidence" value="ECO:0007669"/>
    <property type="project" value="TreeGrafter"/>
</dbReference>
<dbReference type="InterPro" id="IPR000719">
    <property type="entry name" value="Prot_kinase_dom"/>
</dbReference>
<keyword evidence="15" id="KW-0206">Cytoskeleton</keyword>
<dbReference type="Gene3D" id="1.10.510.10">
    <property type="entry name" value="Transferase(Phosphotransferase) domain 1"/>
    <property type="match status" value="1"/>
</dbReference>
<dbReference type="InterPro" id="IPR011009">
    <property type="entry name" value="Kinase-like_dom_sf"/>
</dbReference>
<accession>A0A7J6S120</accession>
<keyword evidence="5" id="KW-0723">Serine/threonine-protein kinase</keyword>
<dbReference type="Pfam" id="PF00069">
    <property type="entry name" value="Pkinase"/>
    <property type="match status" value="1"/>
</dbReference>
<keyword evidence="10" id="KW-0378">Hydrolase</keyword>
<dbReference type="Pfam" id="PF04916">
    <property type="entry name" value="Phospholip_B"/>
    <property type="match status" value="1"/>
</dbReference>
<feature type="compositionally biased region" description="Acidic residues" evidence="20">
    <location>
        <begin position="1579"/>
        <end position="1589"/>
    </location>
</feature>
<dbReference type="SUPFAM" id="SSF48371">
    <property type="entry name" value="ARM repeat"/>
    <property type="match status" value="1"/>
</dbReference>
<dbReference type="GO" id="GO:0016042">
    <property type="term" value="P:lipid catabolic process"/>
    <property type="evidence" value="ECO:0007669"/>
    <property type="project" value="UniProtKB-KW"/>
</dbReference>
<name>A0A7J6S120_PEROL</name>
<dbReference type="FunFam" id="1.10.510.10:FF:000292">
    <property type="entry name" value="Serine/threonine-protein kinase 36"/>
    <property type="match status" value="1"/>
</dbReference>
<dbReference type="Pfam" id="PF06991">
    <property type="entry name" value="MFAP1"/>
    <property type="match status" value="1"/>
</dbReference>
<dbReference type="InterPro" id="IPR008271">
    <property type="entry name" value="Ser/Thr_kinase_AS"/>
</dbReference>
<dbReference type="InterPro" id="IPR017441">
    <property type="entry name" value="Protein_kinase_ATP_BS"/>
</dbReference>
<comment type="catalytic activity">
    <reaction evidence="16">
        <text>L-threonyl-[protein] + ATP = O-phospho-L-threonyl-[protein] + ADP + H(+)</text>
        <dbReference type="Rhea" id="RHEA:46608"/>
        <dbReference type="Rhea" id="RHEA-COMP:11060"/>
        <dbReference type="Rhea" id="RHEA-COMP:11605"/>
        <dbReference type="ChEBI" id="CHEBI:15378"/>
        <dbReference type="ChEBI" id="CHEBI:30013"/>
        <dbReference type="ChEBI" id="CHEBI:30616"/>
        <dbReference type="ChEBI" id="CHEBI:61977"/>
        <dbReference type="ChEBI" id="CHEBI:456216"/>
        <dbReference type="EC" id="2.7.11.1"/>
    </reaction>
</comment>
<evidence type="ECO:0000256" key="7">
    <source>
        <dbReference type="ARBA" id="ARBA00022729"/>
    </source>
</evidence>
<keyword evidence="4" id="KW-0963">Cytoplasm</keyword>
<dbReference type="InterPro" id="IPR009730">
    <property type="entry name" value="MFAP1_C"/>
</dbReference>
<dbReference type="Gene3D" id="3.60.60.30">
    <property type="match status" value="1"/>
</dbReference>
<keyword evidence="7" id="KW-0732">Signal</keyword>
<evidence type="ECO:0000256" key="11">
    <source>
        <dbReference type="ARBA" id="ARBA00022840"/>
    </source>
</evidence>
<evidence type="ECO:0000256" key="4">
    <source>
        <dbReference type="ARBA" id="ARBA00022490"/>
    </source>
</evidence>
<dbReference type="GO" id="GO:0004620">
    <property type="term" value="F:phospholipase activity"/>
    <property type="evidence" value="ECO:0007669"/>
    <property type="project" value="InterPro"/>
</dbReference>
<evidence type="ECO:0000313" key="22">
    <source>
        <dbReference type="EMBL" id="KAF4726657.1"/>
    </source>
</evidence>
<evidence type="ECO:0000256" key="8">
    <source>
        <dbReference type="ARBA" id="ARBA00022741"/>
    </source>
</evidence>
<evidence type="ECO:0000313" key="23">
    <source>
        <dbReference type="Proteomes" id="UP000553632"/>
    </source>
</evidence>
<keyword evidence="12" id="KW-0442">Lipid degradation</keyword>
<feature type="compositionally biased region" description="Acidic residues" evidence="20">
    <location>
        <begin position="1620"/>
        <end position="1652"/>
    </location>
</feature>
<evidence type="ECO:0000256" key="3">
    <source>
        <dbReference type="ARBA" id="ARBA00012513"/>
    </source>
</evidence>
<keyword evidence="23" id="KW-1185">Reference proteome</keyword>
<dbReference type="Gene3D" id="1.25.10.10">
    <property type="entry name" value="Leucine-rich Repeat Variant"/>
    <property type="match status" value="1"/>
</dbReference>
<dbReference type="EMBL" id="JABANO010021531">
    <property type="protein sequence ID" value="KAF4726657.1"/>
    <property type="molecule type" value="Genomic_DNA"/>
</dbReference>
<dbReference type="GO" id="GO:0005856">
    <property type="term" value="C:cytoskeleton"/>
    <property type="evidence" value="ECO:0007669"/>
    <property type="project" value="UniProtKB-SubCell"/>
</dbReference>
<evidence type="ECO:0000256" key="9">
    <source>
        <dbReference type="ARBA" id="ARBA00022777"/>
    </source>
</evidence>
<dbReference type="GO" id="GO:0004674">
    <property type="term" value="F:protein serine/threonine kinase activity"/>
    <property type="evidence" value="ECO:0007669"/>
    <property type="project" value="UniProtKB-KW"/>
</dbReference>
<evidence type="ECO:0000256" key="2">
    <source>
        <dbReference type="ARBA" id="ARBA00007835"/>
    </source>
</evidence>
<evidence type="ECO:0000256" key="15">
    <source>
        <dbReference type="ARBA" id="ARBA00023212"/>
    </source>
</evidence>
<dbReference type="EC" id="2.7.11.1" evidence="3"/>
<feature type="compositionally biased region" description="Acidic residues" evidence="20">
    <location>
        <begin position="1714"/>
        <end position="1728"/>
    </location>
</feature>
<dbReference type="PROSITE" id="PS00108">
    <property type="entry name" value="PROTEIN_KINASE_ST"/>
    <property type="match status" value="1"/>
</dbReference>
<comment type="caution">
    <text evidence="22">The sequence shown here is derived from an EMBL/GenBank/DDBJ whole genome shotgun (WGS) entry which is preliminary data.</text>
</comment>
<keyword evidence="6" id="KW-0808">Transferase</keyword>
<feature type="compositionally biased region" description="Basic and acidic residues" evidence="20">
    <location>
        <begin position="1548"/>
        <end position="1567"/>
    </location>
</feature>
<dbReference type="InterPro" id="IPR011989">
    <property type="entry name" value="ARM-like"/>
</dbReference>
<comment type="similarity">
    <text evidence="2">Belongs to the phospholipase B-like family.</text>
</comment>
<feature type="domain" description="Protein kinase" evidence="21">
    <location>
        <begin position="109"/>
        <end position="359"/>
    </location>
</feature>
<dbReference type="Proteomes" id="UP000553632">
    <property type="component" value="Unassembled WGS sequence"/>
</dbReference>
<comment type="subcellular location">
    <subcellularLocation>
        <location evidence="1">Cytoplasm</location>
        <location evidence="1">Cytoskeleton</location>
    </subcellularLocation>
</comment>
<evidence type="ECO:0000256" key="19">
    <source>
        <dbReference type="PROSITE-ProRule" id="PRU10141"/>
    </source>
</evidence>
<evidence type="ECO:0000259" key="21">
    <source>
        <dbReference type="PROSITE" id="PS50011"/>
    </source>
</evidence>
<dbReference type="InterPro" id="IPR000225">
    <property type="entry name" value="Armadillo"/>
</dbReference>
<gene>
    <name evidence="22" type="ORF">FOZ63_025228</name>
</gene>
<evidence type="ECO:0000256" key="10">
    <source>
        <dbReference type="ARBA" id="ARBA00022801"/>
    </source>
</evidence>
<keyword evidence="8 19" id="KW-0547">Nucleotide-binding</keyword>